<evidence type="ECO:0000256" key="2">
    <source>
        <dbReference type="ARBA" id="ARBA00022741"/>
    </source>
</evidence>
<dbReference type="GO" id="GO:0005737">
    <property type="term" value="C:cytoplasm"/>
    <property type="evidence" value="ECO:0007669"/>
    <property type="project" value="TreeGrafter"/>
</dbReference>
<keyword evidence="6" id="KW-0030">Aminoacyl-tRNA synthetase</keyword>
<dbReference type="Gene3D" id="3.40.50.620">
    <property type="entry name" value="HUPs"/>
    <property type="match status" value="2"/>
</dbReference>
<dbReference type="SUPFAM" id="SSF52374">
    <property type="entry name" value="Nucleotidylyl transferase"/>
    <property type="match status" value="1"/>
</dbReference>
<feature type="compositionally biased region" description="Basic and acidic residues" evidence="4">
    <location>
        <begin position="72"/>
        <end position="84"/>
    </location>
</feature>
<reference evidence="7" key="1">
    <citation type="submission" date="2019-04" db="EMBL/GenBank/DDBJ databases">
        <title>Friends and foes A comparative genomics studyof 23 Aspergillus species from section Flavi.</title>
        <authorList>
            <consortium name="DOE Joint Genome Institute"/>
            <person name="Kjaerbolling I."/>
            <person name="Vesth T."/>
            <person name="Frisvad J.C."/>
            <person name="Nybo J.L."/>
            <person name="Theobald S."/>
            <person name="Kildgaard S."/>
            <person name="Isbrandt T."/>
            <person name="Kuo A."/>
            <person name="Sato A."/>
            <person name="Lyhne E.K."/>
            <person name="Kogle M.E."/>
            <person name="Wiebenga A."/>
            <person name="Kun R.S."/>
            <person name="Lubbers R.J."/>
            <person name="Makela M.R."/>
            <person name="Barry K."/>
            <person name="Chovatia M."/>
            <person name="Clum A."/>
            <person name="Daum C."/>
            <person name="Haridas S."/>
            <person name="He G."/>
            <person name="LaButti K."/>
            <person name="Lipzen A."/>
            <person name="Mondo S."/>
            <person name="Riley R."/>
            <person name="Salamov A."/>
            <person name="Simmons B.A."/>
            <person name="Magnuson J.K."/>
            <person name="Henrissat B."/>
            <person name="Mortensen U.H."/>
            <person name="Larsen T.O."/>
            <person name="Devries R.P."/>
            <person name="Grigoriev I.V."/>
            <person name="Machida M."/>
            <person name="Baker S.E."/>
            <person name="Andersen M.R."/>
        </authorList>
    </citation>
    <scope>NUCLEOTIDE SEQUENCE [LARGE SCALE GENOMIC DNA]</scope>
    <source>
        <strain evidence="7">CBS 130017</strain>
    </source>
</reference>
<dbReference type="InterPro" id="IPR024909">
    <property type="entry name" value="Cys-tRNA/MSH_ligase"/>
</dbReference>
<keyword evidence="7" id="KW-1185">Reference proteome</keyword>
<evidence type="ECO:0000256" key="4">
    <source>
        <dbReference type="SAM" id="MobiDB-lite"/>
    </source>
</evidence>
<organism evidence="6 7">
    <name type="scientific">Aspergillus sergii</name>
    <dbReference type="NCBI Taxonomy" id="1034303"/>
    <lineage>
        <taxon>Eukaryota</taxon>
        <taxon>Fungi</taxon>
        <taxon>Dikarya</taxon>
        <taxon>Ascomycota</taxon>
        <taxon>Pezizomycotina</taxon>
        <taxon>Eurotiomycetes</taxon>
        <taxon>Eurotiomycetidae</taxon>
        <taxon>Eurotiales</taxon>
        <taxon>Aspergillaceae</taxon>
        <taxon>Aspergillus</taxon>
        <taxon>Aspergillus subgen. Circumdati</taxon>
    </lineage>
</organism>
<dbReference type="Proteomes" id="UP000325945">
    <property type="component" value="Unassembled WGS sequence"/>
</dbReference>
<keyword evidence="2" id="KW-0547">Nucleotide-binding</keyword>
<protein>
    <submittedName>
        <fullName evidence="6">tRNA synthetases class I (C) catalytic domain-containing protein</fullName>
    </submittedName>
</protein>
<keyword evidence="1" id="KW-0436">Ligase</keyword>
<dbReference type="AlphaFoldDB" id="A0A5N6XMG5"/>
<evidence type="ECO:0000256" key="1">
    <source>
        <dbReference type="ARBA" id="ARBA00022598"/>
    </source>
</evidence>
<dbReference type="GO" id="GO:0006423">
    <property type="term" value="P:cysteinyl-tRNA aminoacylation"/>
    <property type="evidence" value="ECO:0007669"/>
    <property type="project" value="TreeGrafter"/>
</dbReference>
<accession>A0A5N6XMG5</accession>
<evidence type="ECO:0000256" key="3">
    <source>
        <dbReference type="ARBA" id="ARBA00022840"/>
    </source>
</evidence>
<dbReference type="EMBL" id="ML741761">
    <property type="protein sequence ID" value="KAE8333913.1"/>
    <property type="molecule type" value="Genomic_DNA"/>
</dbReference>
<keyword evidence="3" id="KW-0067">ATP-binding</keyword>
<dbReference type="PANTHER" id="PTHR10890">
    <property type="entry name" value="CYSTEINYL-TRNA SYNTHETASE"/>
    <property type="match status" value="1"/>
</dbReference>
<gene>
    <name evidence="6" type="ORF">BDV39DRAFT_198821</name>
</gene>
<proteinExistence type="predicted"/>
<sequence length="352" mass="38794">MKDLHVLDPDELTRVTEYGPKIAEFVEKIVANRFAYATSDGSVYFDIHSFEKAGHSYARLEPWNRNNQPLQRDGEGKLSHSVEKRSPDDFALWKASRPGEPTSKKLGGQIDIHSGGIDLAFPHHDNELAQSEAVGRAKTSNGVTGPLEAYALFFLWEAGVDGIEITPELTQTASAWEDKLNNFFVKVKNPSTQNVISGRTSTPCISLGRALVTAKSKLHEHFCDSFDTPKVMSAISELVSTFNNSGQSVSAKQMEDLGQWITQTVNILGLNGTASPEGTEIGWRGTDIPEPTKPFVYPLSTMRDVLRSAAMSQDELSVQQLDSIVATTIVDEDEVSVASKPYFQVLKNFRTE</sequence>
<dbReference type="Pfam" id="PF01406">
    <property type="entry name" value="tRNA-synt_1e"/>
    <property type="match status" value="1"/>
</dbReference>
<name>A0A5N6XMG5_9EURO</name>
<dbReference type="GO" id="GO:0004817">
    <property type="term" value="F:cysteine-tRNA ligase activity"/>
    <property type="evidence" value="ECO:0007669"/>
    <property type="project" value="TreeGrafter"/>
</dbReference>
<feature type="region of interest" description="Disordered" evidence="4">
    <location>
        <begin position="64"/>
        <end position="84"/>
    </location>
</feature>
<dbReference type="PANTHER" id="PTHR10890:SF3">
    <property type="entry name" value="CYSTEINE--TRNA LIGASE, CYTOPLASMIC"/>
    <property type="match status" value="1"/>
</dbReference>
<evidence type="ECO:0000259" key="5">
    <source>
        <dbReference type="Pfam" id="PF01406"/>
    </source>
</evidence>
<feature type="domain" description="tRNA synthetases class I catalytic" evidence="5">
    <location>
        <begin position="1"/>
        <end position="135"/>
    </location>
</feature>
<dbReference type="InterPro" id="IPR014729">
    <property type="entry name" value="Rossmann-like_a/b/a_fold"/>
</dbReference>
<dbReference type="GO" id="GO:0005524">
    <property type="term" value="F:ATP binding"/>
    <property type="evidence" value="ECO:0007669"/>
    <property type="project" value="UniProtKB-KW"/>
</dbReference>
<evidence type="ECO:0000313" key="6">
    <source>
        <dbReference type="EMBL" id="KAE8333913.1"/>
    </source>
</evidence>
<evidence type="ECO:0000313" key="7">
    <source>
        <dbReference type="Proteomes" id="UP000325945"/>
    </source>
</evidence>
<dbReference type="InterPro" id="IPR032678">
    <property type="entry name" value="tRNA-synt_1_cat_dom"/>
</dbReference>